<proteinExistence type="predicted"/>
<keyword evidence="1" id="KW-1133">Transmembrane helix</keyword>
<reference evidence="2 3" key="2">
    <citation type="submission" date="2013-09" db="EMBL/GenBank/DDBJ databases">
        <title>Whole genome comparison of six Crocosphaera watsonii strains with differing phenotypes.</title>
        <authorList>
            <person name="Bench S.R."/>
            <person name="Heller P."/>
            <person name="Frank I."/>
            <person name="Arciniega M."/>
            <person name="Shilova I.N."/>
            <person name="Zehr J.P."/>
        </authorList>
    </citation>
    <scope>NUCLEOTIDE SEQUENCE [LARGE SCALE GENOMIC DNA]</scope>
    <source>
        <strain evidence="2 3">WH 0005</strain>
    </source>
</reference>
<accession>T2IYK7</accession>
<keyword evidence="1" id="KW-0812">Transmembrane</keyword>
<protein>
    <submittedName>
        <fullName evidence="2">Uncharacterized protein</fullName>
    </submittedName>
</protein>
<gene>
    <name evidence="2" type="ORF">CWATWH0005_104</name>
</gene>
<evidence type="ECO:0000313" key="2">
    <source>
        <dbReference type="EMBL" id="CCQ58098.1"/>
    </source>
</evidence>
<dbReference type="Proteomes" id="UP000017981">
    <property type="component" value="Unassembled WGS sequence"/>
</dbReference>
<reference evidence="2 3" key="1">
    <citation type="submission" date="2013-01" db="EMBL/GenBank/DDBJ databases">
        <authorList>
            <person name="Bench S."/>
        </authorList>
    </citation>
    <scope>NUCLEOTIDE SEQUENCE [LARGE SCALE GENOMIC DNA]</scope>
    <source>
        <strain evidence="2 3">WH 0005</strain>
    </source>
</reference>
<organism evidence="2 3">
    <name type="scientific">Crocosphaera watsonii WH 0005</name>
    <dbReference type="NCBI Taxonomy" id="423472"/>
    <lineage>
        <taxon>Bacteria</taxon>
        <taxon>Bacillati</taxon>
        <taxon>Cyanobacteriota</taxon>
        <taxon>Cyanophyceae</taxon>
        <taxon>Oscillatoriophycideae</taxon>
        <taxon>Chroococcales</taxon>
        <taxon>Aphanothecaceae</taxon>
        <taxon>Crocosphaera</taxon>
    </lineage>
</organism>
<sequence>MRGESSFRRDLTVIFTAFTPNSLVWFLLTFLNTTHSSLSDLLGFPKF</sequence>
<comment type="caution">
    <text evidence="2">The sequence shown here is derived from an EMBL/GenBank/DDBJ whole genome shotgun (WGS) entry which is preliminary data.</text>
</comment>
<dbReference type="AlphaFoldDB" id="T2IYK7"/>
<evidence type="ECO:0000313" key="3">
    <source>
        <dbReference type="Proteomes" id="UP000017981"/>
    </source>
</evidence>
<evidence type="ECO:0000256" key="1">
    <source>
        <dbReference type="SAM" id="Phobius"/>
    </source>
</evidence>
<dbReference type="EMBL" id="CAQL01000961">
    <property type="protein sequence ID" value="CCQ58098.1"/>
    <property type="molecule type" value="Genomic_DNA"/>
</dbReference>
<keyword evidence="1" id="KW-0472">Membrane</keyword>
<name>T2IYK7_CROWT</name>
<feature type="transmembrane region" description="Helical" evidence="1">
    <location>
        <begin position="12"/>
        <end position="31"/>
    </location>
</feature>